<dbReference type="AlphaFoldDB" id="A0A0A9BGR5"/>
<organism evidence="1">
    <name type="scientific">Arundo donax</name>
    <name type="common">Giant reed</name>
    <name type="synonym">Donax arundinaceus</name>
    <dbReference type="NCBI Taxonomy" id="35708"/>
    <lineage>
        <taxon>Eukaryota</taxon>
        <taxon>Viridiplantae</taxon>
        <taxon>Streptophyta</taxon>
        <taxon>Embryophyta</taxon>
        <taxon>Tracheophyta</taxon>
        <taxon>Spermatophyta</taxon>
        <taxon>Magnoliopsida</taxon>
        <taxon>Liliopsida</taxon>
        <taxon>Poales</taxon>
        <taxon>Poaceae</taxon>
        <taxon>PACMAD clade</taxon>
        <taxon>Arundinoideae</taxon>
        <taxon>Arundineae</taxon>
        <taxon>Arundo</taxon>
    </lineage>
</organism>
<reference evidence="1" key="1">
    <citation type="submission" date="2014-09" db="EMBL/GenBank/DDBJ databases">
        <authorList>
            <person name="Magalhaes I.L.F."/>
            <person name="Oliveira U."/>
            <person name="Santos F.R."/>
            <person name="Vidigal T.H.D.A."/>
            <person name="Brescovit A.D."/>
            <person name="Santos A.J."/>
        </authorList>
    </citation>
    <scope>NUCLEOTIDE SEQUENCE</scope>
    <source>
        <tissue evidence="1">Shoot tissue taken approximately 20 cm above the soil surface</tissue>
    </source>
</reference>
<accession>A0A0A9BGR5</accession>
<reference evidence="1" key="2">
    <citation type="journal article" date="2015" name="Data Brief">
        <title>Shoot transcriptome of the giant reed, Arundo donax.</title>
        <authorList>
            <person name="Barrero R.A."/>
            <person name="Guerrero F.D."/>
            <person name="Moolhuijzen P."/>
            <person name="Goolsby J.A."/>
            <person name="Tidwell J."/>
            <person name="Bellgard S.E."/>
            <person name="Bellgard M.I."/>
        </authorList>
    </citation>
    <scope>NUCLEOTIDE SEQUENCE</scope>
    <source>
        <tissue evidence="1">Shoot tissue taken approximately 20 cm above the soil surface</tissue>
    </source>
</reference>
<protein>
    <submittedName>
        <fullName evidence="1">Uncharacterized protein</fullName>
    </submittedName>
</protein>
<name>A0A0A9BGR5_ARUDO</name>
<sequence>MPNSSSQIVEASQDLAYVASIHPSLSTNSPTSTTKLSERG</sequence>
<dbReference type="EMBL" id="GBRH01237465">
    <property type="protein sequence ID" value="JAD60430.1"/>
    <property type="molecule type" value="Transcribed_RNA"/>
</dbReference>
<evidence type="ECO:0000313" key="1">
    <source>
        <dbReference type="EMBL" id="JAD60430.1"/>
    </source>
</evidence>
<proteinExistence type="predicted"/>